<dbReference type="Proteomes" id="UP000054886">
    <property type="component" value="Unassembled WGS sequence"/>
</dbReference>
<protein>
    <submittedName>
        <fullName evidence="8">Cell wall protein IFF4</fullName>
    </submittedName>
</protein>
<evidence type="ECO:0000256" key="2">
    <source>
        <dbReference type="ARBA" id="ARBA00022525"/>
    </source>
</evidence>
<dbReference type="InterPro" id="IPR021031">
    <property type="entry name" value="Hyphal-reg_cell_wall_N"/>
</dbReference>
<feature type="region of interest" description="Disordered" evidence="5">
    <location>
        <begin position="830"/>
        <end position="889"/>
    </location>
</feature>
<keyword evidence="2" id="KW-0964">Secreted</keyword>
<evidence type="ECO:0000313" key="8">
    <source>
        <dbReference type="EMBL" id="KTB10382.1"/>
    </source>
</evidence>
<reference evidence="8 9" key="1">
    <citation type="submission" date="2015-10" db="EMBL/GenBank/DDBJ databases">
        <title>Draft genomes sequences of Candida glabrata isolates 1A, 1B, 2A, 2B, 3A and 3B.</title>
        <authorList>
            <person name="Haavelsrud O.E."/>
            <person name="Gaustad P."/>
        </authorList>
    </citation>
    <scope>NUCLEOTIDE SEQUENCE [LARGE SCALE GENOMIC DNA]</scope>
    <source>
        <strain evidence="8">910700640</strain>
    </source>
</reference>
<proteinExistence type="predicted"/>
<keyword evidence="4" id="KW-0325">Glycoprotein</keyword>
<feature type="signal peptide" evidence="6">
    <location>
        <begin position="1"/>
        <end position="26"/>
    </location>
</feature>
<accession>A0A0W0DF33</accession>
<evidence type="ECO:0000256" key="4">
    <source>
        <dbReference type="ARBA" id="ARBA00023180"/>
    </source>
</evidence>
<keyword evidence="3 6" id="KW-0732">Signal</keyword>
<comment type="caution">
    <text evidence="8">The sequence shown here is derived from an EMBL/GenBank/DDBJ whole genome shotgun (WGS) entry which is preliminary data.</text>
</comment>
<dbReference type="GO" id="GO:0009277">
    <property type="term" value="C:fungal-type cell wall"/>
    <property type="evidence" value="ECO:0007669"/>
    <property type="project" value="UniProtKB-ARBA"/>
</dbReference>
<evidence type="ECO:0000256" key="6">
    <source>
        <dbReference type="SAM" id="SignalP"/>
    </source>
</evidence>
<dbReference type="VEuPathDB" id="FungiDB:GVI51_B00011"/>
<dbReference type="GO" id="GO:0005576">
    <property type="term" value="C:extracellular region"/>
    <property type="evidence" value="ECO:0007669"/>
    <property type="project" value="UniProtKB-SubCell"/>
</dbReference>
<evidence type="ECO:0000256" key="1">
    <source>
        <dbReference type="ARBA" id="ARBA00004613"/>
    </source>
</evidence>
<dbReference type="InterPro" id="IPR049451">
    <property type="entry name" value="AWP2-like_YTTT_rpt"/>
</dbReference>
<dbReference type="EMBL" id="LLZZ01000061">
    <property type="protein sequence ID" value="KTB10382.1"/>
    <property type="molecule type" value="Genomic_DNA"/>
</dbReference>
<organism evidence="8 9">
    <name type="scientific">Candida glabrata</name>
    <name type="common">Yeast</name>
    <name type="synonym">Torulopsis glabrata</name>
    <dbReference type="NCBI Taxonomy" id="5478"/>
    <lineage>
        <taxon>Eukaryota</taxon>
        <taxon>Fungi</taxon>
        <taxon>Dikarya</taxon>
        <taxon>Ascomycota</taxon>
        <taxon>Saccharomycotina</taxon>
        <taxon>Saccharomycetes</taxon>
        <taxon>Saccharomycetales</taxon>
        <taxon>Saccharomycetaceae</taxon>
        <taxon>Nakaseomyces</taxon>
    </lineage>
</organism>
<sequence length="967" mass="102746">MKKKLTLSKLKLMLMAIFSISINVSAQTVIGNDTIVYGNNPSGYENGYVILGGAYLAFQDTNSVPMYQIVRVDKGGALYYVNNDERGFSISSGHAYTVPFEFRNEGTVVVDDRQSSSPGSWTVNDGTFTNTGRMMFTSRFGDTIGIYSNPITNTGFLYSKGIDADHPQKLEISNGNNWINTGTVCLANTTFLLQNTIQGGGCISIGENSLFNIYNFDIRQQTIYLSDSSSVVALSNGQTVTVYGLGNGNGFLYPHFPIKKVTYDSLSGVATFSTGLAGLQKFTVFIGVGYNESNFEIVRSIKIQDVNYNNYNFVRYTGPPPNLAPSVCQPCVEIPLYSFQVPDPYTTTNELGFSETVSFYSTYNKNDIPVIGNTTIYVPPAVYTLTKVNESTTETEIISRVTGIGYNGLPFTYYTTMTVGEMETGVITETITITENNSRSTKTTLMSRNYTFSFSNYSPISSSGRYSVSTVDKTTTLIDTVANVSSSGPNSIVTATMSTYQNNYEFNNASAINVTNSSNIMVPITSTFYNSVDSNLTTPITSLTRTSHNQIVSHITKLASSINQTTIVTTFPAPAASGADYTTVVTNADGSVETDIVSHITTTDSDGKPTTIVTTFPAPAASGADYTTVVTNADGSVQTDIVSHITTTDSDGNPTTIVTTVPCTVCSSNADYTTVVTKSNGSVETEVVSHITITDAAGKPTTIVTTVPCTVCSSNADYTTVVTKSNGSVETEVVSHITTTDSNGQTITITTTAPCTEHNGNEDYTAVVTKSNGSVETEVVSHITTTDSNGKPTTIVTTVPCTVCSSNADYTTVVTKSNGSVETEVVSHITTTDSNGKPTTITTTAPCSNSESHVESQTTSPSMHTTSLVGSENGVSAKTVNDKPNPTSVTEVALSQGTTSNAGYSTDQGSSLEMFAPTGASAVESGNKVSQTQTASIFHGAGSTFKIKFNTILLSTSLTILILLGMA</sequence>
<dbReference type="Pfam" id="PF20646">
    <property type="entry name" value="Hpf1_C"/>
    <property type="match status" value="6"/>
</dbReference>
<dbReference type="VEuPathDB" id="FungiDB:CAGL0K00110g"/>
<name>A0A0W0DF33_CANGB</name>
<feature type="domain" description="Hyphally-regulated cell wall protein N-terminal" evidence="7">
    <location>
        <begin position="21"/>
        <end position="335"/>
    </location>
</feature>
<evidence type="ECO:0000256" key="5">
    <source>
        <dbReference type="SAM" id="MobiDB-lite"/>
    </source>
</evidence>
<dbReference type="VEuPathDB" id="FungiDB:GWK60_B00011"/>
<evidence type="ECO:0000313" key="9">
    <source>
        <dbReference type="Proteomes" id="UP000054886"/>
    </source>
</evidence>
<evidence type="ECO:0000256" key="3">
    <source>
        <dbReference type="ARBA" id="ARBA00022729"/>
    </source>
</evidence>
<dbReference type="AlphaFoldDB" id="A0A0W0DF33"/>
<evidence type="ECO:0000259" key="7">
    <source>
        <dbReference type="Pfam" id="PF11765"/>
    </source>
</evidence>
<dbReference type="VEuPathDB" id="FungiDB:B1J91_K00110g2"/>
<gene>
    <name evidence="8" type="ORF">AO440_000149</name>
</gene>
<dbReference type="Pfam" id="PF11765">
    <property type="entry name" value="Hyphal_reg_CWP"/>
    <property type="match status" value="1"/>
</dbReference>
<feature type="chain" id="PRO_5006900764" evidence="6">
    <location>
        <begin position="27"/>
        <end position="967"/>
    </location>
</feature>
<comment type="subcellular location">
    <subcellularLocation>
        <location evidence="1">Secreted</location>
    </subcellularLocation>
</comment>